<dbReference type="Pfam" id="PF00346">
    <property type="entry name" value="Complex1_49kDa"/>
    <property type="match status" value="1"/>
</dbReference>
<dbReference type="Proteomes" id="UP000050509">
    <property type="component" value="Unassembled WGS sequence"/>
</dbReference>
<dbReference type="Gene3D" id="1.10.645.10">
    <property type="entry name" value="Cytochrome-c3 Hydrogenase, chain B"/>
    <property type="match status" value="1"/>
</dbReference>
<dbReference type="InterPro" id="IPR001501">
    <property type="entry name" value="Ni-dep_hyd_lsu"/>
</dbReference>
<feature type="domain" description="NADH-quinone oxidoreductase subunit D" evidence="3">
    <location>
        <begin position="128"/>
        <end position="231"/>
    </location>
</feature>
<comment type="cofactor">
    <cofactor evidence="2">
        <name>Ni(2+)</name>
        <dbReference type="ChEBI" id="CHEBI:49786"/>
    </cofactor>
</comment>
<dbReference type="InterPro" id="IPR029014">
    <property type="entry name" value="NiFe-Hase_large"/>
</dbReference>
<dbReference type="PANTHER" id="PTHR43485:SF1">
    <property type="entry name" value="FORMATE HYDROGENLYASE SUBUNIT 5-RELATED"/>
    <property type="match status" value="1"/>
</dbReference>
<feature type="binding site" evidence="2">
    <location>
        <position position="66"/>
    </location>
    <ligand>
        <name>Fe cation</name>
        <dbReference type="ChEBI" id="CHEBI:24875"/>
    </ligand>
</feature>
<dbReference type="InterPro" id="IPR052197">
    <property type="entry name" value="ComplexI_49kDa-like"/>
</dbReference>
<keyword evidence="4" id="KW-0830">Ubiquinone</keyword>
<keyword evidence="2" id="KW-0533">Nickel</keyword>
<dbReference type="EMBL" id="LJCR01002602">
    <property type="protein sequence ID" value="KPV48502.1"/>
    <property type="molecule type" value="Genomic_DNA"/>
</dbReference>
<keyword evidence="2" id="KW-0408">Iron</keyword>
<keyword evidence="2" id="KW-0479">Metal-binding</keyword>
<dbReference type="AlphaFoldDB" id="A0A0P9F859"/>
<proteinExistence type="predicted"/>
<dbReference type="GO" id="GO:0016151">
    <property type="term" value="F:nickel cation binding"/>
    <property type="evidence" value="ECO:0007669"/>
    <property type="project" value="InterPro"/>
</dbReference>
<evidence type="ECO:0000313" key="5">
    <source>
        <dbReference type="Proteomes" id="UP000050509"/>
    </source>
</evidence>
<gene>
    <name evidence="4" type="ORF">SE17_37725</name>
</gene>
<protein>
    <submittedName>
        <fullName evidence="4">NADH-ubiquinone oxidoreductase</fullName>
    </submittedName>
</protein>
<dbReference type="GO" id="GO:0016651">
    <property type="term" value="F:oxidoreductase activity, acting on NAD(P)H"/>
    <property type="evidence" value="ECO:0007669"/>
    <property type="project" value="InterPro"/>
</dbReference>
<reference evidence="4 5" key="1">
    <citation type="submission" date="2015-09" db="EMBL/GenBank/DDBJ databases">
        <title>Draft genome sequence of Kouleothrix aurantiaca JCM 19913.</title>
        <authorList>
            <person name="Hemp J."/>
        </authorList>
    </citation>
    <scope>NUCLEOTIDE SEQUENCE [LARGE SCALE GENOMIC DNA]</scope>
    <source>
        <strain evidence="4 5">COM-B</strain>
    </source>
</reference>
<dbReference type="GO" id="GO:0051287">
    <property type="term" value="F:NAD binding"/>
    <property type="evidence" value="ECO:0007669"/>
    <property type="project" value="InterPro"/>
</dbReference>
<accession>A0A0P9F859</accession>
<evidence type="ECO:0000313" key="4">
    <source>
        <dbReference type="EMBL" id="KPV48502.1"/>
    </source>
</evidence>
<dbReference type="SUPFAM" id="SSF56762">
    <property type="entry name" value="HydB/Nqo4-like"/>
    <property type="match status" value="1"/>
</dbReference>
<comment type="cofactor">
    <cofactor evidence="2">
        <name>Fe cation</name>
        <dbReference type="ChEBI" id="CHEBI:24875"/>
    </cofactor>
</comment>
<keyword evidence="1" id="KW-0560">Oxidoreductase</keyword>
<name>A0A0P9F859_9CHLR</name>
<sequence>MTYSLALGPFHPAWRGPQRFDLRVAGERIADVEYHDGFNERGCAERLPRLDLPQALHLVTRVCGTCSFAHSLAFCQAIEQLCGTEVSERAQLLRCVAAEFERIASHTRAAAGILGALGMDAYAADLGNLREQAQHALLALSGARTIPDLCVPGGLRRDLAARDREEMLVALPKLNRGLFRFLDRLIDHRPLLARTVEVGALTRAAAEQFGVRGPLARASGIARDTRADAPY</sequence>
<evidence type="ECO:0000256" key="1">
    <source>
        <dbReference type="ARBA" id="ARBA00023002"/>
    </source>
</evidence>
<dbReference type="GO" id="GO:0048038">
    <property type="term" value="F:quinone binding"/>
    <property type="evidence" value="ECO:0007669"/>
    <property type="project" value="InterPro"/>
</dbReference>
<evidence type="ECO:0000256" key="2">
    <source>
        <dbReference type="PIRSR" id="PIRSR601501-1"/>
    </source>
</evidence>
<feature type="binding site" evidence="2">
    <location>
        <position position="66"/>
    </location>
    <ligand>
        <name>Ni(2+)</name>
        <dbReference type="ChEBI" id="CHEBI:49786"/>
    </ligand>
</feature>
<dbReference type="PANTHER" id="PTHR43485">
    <property type="entry name" value="HYDROGENASE-4 COMPONENT G"/>
    <property type="match status" value="1"/>
</dbReference>
<evidence type="ECO:0000259" key="3">
    <source>
        <dbReference type="Pfam" id="PF00346"/>
    </source>
</evidence>
<dbReference type="Pfam" id="PF00374">
    <property type="entry name" value="NiFeSe_Hases"/>
    <property type="match status" value="1"/>
</dbReference>
<feature type="binding site" evidence="2">
    <location>
        <position position="63"/>
    </location>
    <ligand>
        <name>Ni(2+)</name>
        <dbReference type="ChEBI" id="CHEBI:49786"/>
    </ligand>
</feature>
<feature type="non-terminal residue" evidence="4">
    <location>
        <position position="231"/>
    </location>
</feature>
<comment type="caution">
    <text evidence="4">The sequence shown here is derived from an EMBL/GenBank/DDBJ whole genome shotgun (WGS) entry which is preliminary data.</text>
</comment>
<organism evidence="4 5">
    <name type="scientific">Kouleothrix aurantiaca</name>
    <dbReference type="NCBI Taxonomy" id="186479"/>
    <lineage>
        <taxon>Bacteria</taxon>
        <taxon>Bacillati</taxon>
        <taxon>Chloroflexota</taxon>
        <taxon>Chloroflexia</taxon>
        <taxon>Chloroflexales</taxon>
        <taxon>Roseiflexineae</taxon>
        <taxon>Roseiflexaceae</taxon>
        <taxon>Kouleothrix</taxon>
    </lineage>
</organism>
<keyword evidence="5" id="KW-1185">Reference proteome</keyword>
<dbReference type="InterPro" id="IPR001135">
    <property type="entry name" value="NADH_Q_OxRdtase_suD"/>
</dbReference>